<dbReference type="EMBL" id="ML145166">
    <property type="protein sequence ID" value="TBU55563.1"/>
    <property type="molecule type" value="Genomic_DNA"/>
</dbReference>
<evidence type="ECO:0000313" key="3">
    <source>
        <dbReference type="Proteomes" id="UP000292082"/>
    </source>
</evidence>
<feature type="region of interest" description="Disordered" evidence="1">
    <location>
        <begin position="161"/>
        <end position="214"/>
    </location>
</feature>
<protein>
    <submittedName>
        <fullName evidence="2">Uncharacterized protein</fullName>
    </submittedName>
</protein>
<name>A0A4Q9PMS9_9APHY</name>
<proteinExistence type="predicted"/>
<keyword evidence="3" id="KW-1185">Reference proteome</keyword>
<organism evidence="2 3">
    <name type="scientific">Dichomitus squalens</name>
    <dbReference type="NCBI Taxonomy" id="114155"/>
    <lineage>
        <taxon>Eukaryota</taxon>
        <taxon>Fungi</taxon>
        <taxon>Dikarya</taxon>
        <taxon>Basidiomycota</taxon>
        <taxon>Agaricomycotina</taxon>
        <taxon>Agaricomycetes</taxon>
        <taxon>Polyporales</taxon>
        <taxon>Polyporaceae</taxon>
        <taxon>Dichomitus</taxon>
    </lineage>
</organism>
<evidence type="ECO:0000256" key="1">
    <source>
        <dbReference type="SAM" id="MobiDB-lite"/>
    </source>
</evidence>
<gene>
    <name evidence="2" type="ORF">BD310DRAFT_933364</name>
</gene>
<evidence type="ECO:0000313" key="2">
    <source>
        <dbReference type="EMBL" id="TBU55563.1"/>
    </source>
</evidence>
<dbReference type="Proteomes" id="UP000292082">
    <property type="component" value="Unassembled WGS sequence"/>
</dbReference>
<accession>A0A4Q9PMS9</accession>
<sequence length="214" mass="22742">MSSALRTLHKHNRSLSAASRVALPTARQSQARAFHSPFAMLSKRESPLTAPPAPASSVGGLYEKNVQYDSEPFTSGAGHRTYVVSTPDPANTPYEVPSGAYPTSAPYQNYTRTEAPAPSGAQFASTSTGFAHPLTNRVPRNEAGVGESAAVRYREAQGELHARGGSYGGQGLADAKGTQRGSEGELPDVNPPPLFENAERFSKAGVDNAWKERK</sequence>
<reference evidence="2 3" key="1">
    <citation type="submission" date="2019-01" db="EMBL/GenBank/DDBJ databases">
        <title>Draft genome sequences of three monokaryotic isolates of the white-rot basidiomycete fungus Dichomitus squalens.</title>
        <authorList>
            <consortium name="DOE Joint Genome Institute"/>
            <person name="Lopez S.C."/>
            <person name="Andreopoulos B."/>
            <person name="Pangilinan J."/>
            <person name="Lipzen A."/>
            <person name="Riley R."/>
            <person name="Ahrendt S."/>
            <person name="Ng V."/>
            <person name="Barry K."/>
            <person name="Daum C."/>
            <person name="Grigoriev I.V."/>
            <person name="Hilden K.S."/>
            <person name="Makela M.R."/>
            <person name="de Vries R.P."/>
        </authorList>
    </citation>
    <scope>NUCLEOTIDE SEQUENCE [LARGE SCALE GENOMIC DNA]</scope>
    <source>
        <strain evidence="2 3">CBS 464.89</strain>
    </source>
</reference>
<dbReference type="AlphaFoldDB" id="A0A4Q9PMS9"/>